<accession>A0AA35PYC7</accession>
<dbReference type="AlphaFoldDB" id="A0AA35PYC7"/>
<evidence type="ECO:0000313" key="5">
    <source>
        <dbReference type="Proteomes" id="UP001160390"/>
    </source>
</evidence>
<name>A0AA35PYC7_9HYPO</name>
<dbReference type="EMBL" id="CABFNP030000651">
    <property type="protein sequence ID" value="CAI6074186.1"/>
    <property type="molecule type" value="Genomic_DNA"/>
</dbReference>
<keyword evidence="5" id="KW-1185">Reference proteome</keyword>
<dbReference type="PANTHER" id="PTHR38111">
    <property type="entry name" value="ZN(2)-C6 FUNGAL-TYPE DOMAIN-CONTAINING PROTEIN-RELATED"/>
    <property type="match status" value="1"/>
</dbReference>
<organism evidence="4 5">
    <name type="scientific">Clonostachys chloroleuca</name>
    <dbReference type="NCBI Taxonomy" id="1926264"/>
    <lineage>
        <taxon>Eukaryota</taxon>
        <taxon>Fungi</taxon>
        <taxon>Dikarya</taxon>
        <taxon>Ascomycota</taxon>
        <taxon>Pezizomycotina</taxon>
        <taxon>Sordariomycetes</taxon>
        <taxon>Hypocreomycetidae</taxon>
        <taxon>Hypocreales</taxon>
        <taxon>Bionectriaceae</taxon>
        <taxon>Clonostachys</taxon>
    </lineage>
</organism>
<protein>
    <submittedName>
        <fullName evidence="4">Uncharacterized protein</fullName>
    </submittedName>
</protein>
<evidence type="ECO:0000313" key="4">
    <source>
        <dbReference type="EMBL" id="CAI6077544.1"/>
    </source>
</evidence>
<comment type="caution">
    <text evidence="4">The sequence shown here is derived from an EMBL/GenBank/DDBJ whole genome shotgun (WGS) entry which is preliminary data.</text>
</comment>
<evidence type="ECO:0000313" key="1">
    <source>
        <dbReference type="EMBL" id="CAI6074186.1"/>
    </source>
</evidence>
<evidence type="ECO:0000313" key="3">
    <source>
        <dbReference type="EMBL" id="CAI6074335.1"/>
    </source>
</evidence>
<dbReference type="InterPro" id="IPR053178">
    <property type="entry name" value="Osmoadaptation_assoc"/>
</dbReference>
<gene>
    <name evidence="3" type="ORF">CCHLO57077_00019405</name>
    <name evidence="2" type="ORF">CCHLO57077_00019589</name>
    <name evidence="1" type="ORF">CCHLO57077_00019674</name>
    <name evidence="4" type="ORF">CCHLO57077_00019729</name>
</gene>
<evidence type="ECO:0000313" key="2">
    <source>
        <dbReference type="EMBL" id="CAI6074238.1"/>
    </source>
</evidence>
<proteinExistence type="predicted"/>
<sequence length="176" mass="19635">MVGVPGRSKACHNCRARKLKTDIQTNLPWPPPAADPGTSRRWTYYVAAPEDDSAPLLKSPDLRVHEQGQLIARFIENFCPELDRSLNECERRHHCWAYVLPYIHGTVDLLDRSILTLSAAFLGTVVGDERLRKRSMVMYGQAISDLTKVMSAANFYPTDTVLAAIMCLGMSEVSGI</sequence>
<dbReference type="Proteomes" id="UP001160390">
    <property type="component" value="Unassembled WGS sequence"/>
</dbReference>
<dbReference type="EMBL" id="CABFNP030000674">
    <property type="protein sequence ID" value="CAI6077544.1"/>
    <property type="molecule type" value="Genomic_DNA"/>
</dbReference>
<reference evidence="4" key="1">
    <citation type="submission" date="2023-01" db="EMBL/GenBank/DDBJ databases">
        <authorList>
            <person name="Piombo E."/>
        </authorList>
    </citation>
    <scope>NUCLEOTIDE SEQUENCE</scope>
</reference>
<dbReference type="EMBL" id="CABFNP030000653">
    <property type="protein sequence ID" value="CAI6074335.1"/>
    <property type="molecule type" value="Genomic_DNA"/>
</dbReference>
<dbReference type="EMBL" id="CABFNP030000652">
    <property type="protein sequence ID" value="CAI6074238.1"/>
    <property type="molecule type" value="Genomic_DNA"/>
</dbReference>